<evidence type="ECO:0000313" key="3">
    <source>
        <dbReference type="EMBL" id="PTL87397.1"/>
    </source>
</evidence>
<dbReference type="InterPro" id="IPR001296">
    <property type="entry name" value="Glyco_trans_1"/>
</dbReference>
<dbReference type="EC" id="2.4.-.-" evidence="2"/>
<dbReference type="RefSeq" id="WP_048104392.1">
    <property type="nucleotide sequence ID" value="NZ_CP007026.1"/>
</dbReference>
<gene>
    <name evidence="3" type="ORF">A7X95_05760</name>
    <name evidence="2" type="ORF">T478_0139</name>
</gene>
<evidence type="ECO:0000313" key="2">
    <source>
        <dbReference type="EMBL" id="AJA92574.1"/>
    </source>
</evidence>
<feature type="domain" description="Glycosyl transferase family 1" evidence="1">
    <location>
        <begin position="207"/>
        <end position="335"/>
    </location>
</feature>
<dbReference type="Pfam" id="PF00534">
    <property type="entry name" value="Glycos_transf_1"/>
    <property type="match status" value="1"/>
</dbReference>
<evidence type="ECO:0000313" key="4">
    <source>
        <dbReference type="Proteomes" id="UP000030944"/>
    </source>
</evidence>
<dbReference type="GO" id="GO:0016757">
    <property type="term" value="F:glycosyltransferase activity"/>
    <property type="evidence" value="ECO:0007669"/>
    <property type="project" value="UniProtKB-KW"/>
</dbReference>
<dbReference type="PANTHER" id="PTHR12526">
    <property type="entry name" value="GLYCOSYLTRANSFERASE"/>
    <property type="match status" value="1"/>
</dbReference>
<evidence type="ECO:0000259" key="1">
    <source>
        <dbReference type="Pfam" id="PF00534"/>
    </source>
</evidence>
<keyword evidence="5" id="KW-1185">Reference proteome</keyword>
<evidence type="ECO:0000313" key="5">
    <source>
        <dbReference type="Proteomes" id="UP000241022"/>
    </source>
</evidence>
<dbReference type="KEGG" id="nbv:T478_0139"/>
<dbReference type="SUPFAM" id="SSF53756">
    <property type="entry name" value="UDP-Glycosyltransferase/glycogen phosphorylase"/>
    <property type="match status" value="1"/>
</dbReference>
<dbReference type="STRING" id="1410606.T478_0139"/>
<reference evidence="2 4" key="1">
    <citation type="journal article" date="2015" name="Proc. Natl. Acad. Sci. U.S.A.">
        <title>Genomic and proteomic characterization of "Candidatus Nitrosopelagicus brevis": An ammonia-oxidizing archaeon from the open ocean.</title>
        <authorList>
            <person name="Santoro A.E."/>
            <person name="Dupont C.L."/>
            <person name="Richter R.A."/>
            <person name="Craig M.T."/>
            <person name="Carini P."/>
            <person name="McIlvin M.R."/>
            <person name="Yang Y."/>
            <person name="Orsi W.D."/>
            <person name="Moran D.M."/>
            <person name="Saito M.A."/>
        </authorList>
    </citation>
    <scope>NUCLEOTIDE SEQUENCE [LARGE SCALE GENOMIC DNA]</scope>
    <source>
        <strain evidence="2">CN25</strain>
        <strain evidence="4">V2</strain>
    </source>
</reference>
<dbReference type="CDD" id="cd03801">
    <property type="entry name" value="GT4_PimA-like"/>
    <property type="match status" value="1"/>
</dbReference>
<dbReference type="GeneID" id="24816037"/>
<keyword evidence="2" id="KW-0808">Transferase</keyword>
<dbReference type="AlphaFoldDB" id="A0A0A7V0M0"/>
<name>A0A0A7V0M0_9ARCH</name>
<sequence length="360" mass="41887">MRVLIASGAGGGTSKKSIGKYFHLKEFGEALKKIGHDYKLVREVDYAKGFPSRNLGDWFSKKKFNDLINDYDPDVVFVDRQSHFGLETIKKNIPLFVYLRGHFWMEQEWAKKTIYKGLLMRTVLNLRQKNAEKVFRECQGIFMTADYLEDVIKEHIPNAKTFHFLEGLDASRWYPARGMTLEHPCVGMSHDANWWGKTKEMLTLDEVVKKLPDVHFYWVGDGQYKKQILDKLEKYKNFHYLGFLSYPEKIREYLTEIDVYALPTGMDTTPLSCREAMAMEKPIIASNVGGIPEMIYHEKTGLLVNEGDHETWINSIKYLIENKDVATKLGKQSRELLSEKFNWDIVARKFIAVAEKYVKK</sequence>
<keyword evidence="2" id="KW-0328">Glycosyltransferase</keyword>
<reference evidence="3 5" key="3">
    <citation type="submission" date="2018-04" db="EMBL/GenBank/DDBJ databases">
        <title>Transcriptomics of ammonia oxidizing archaea.</title>
        <authorList>
            <person name="Carini P."/>
        </authorList>
    </citation>
    <scope>NUCLEOTIDE SEQUENCE [LARGE SCALE GENOMIC DNA]</scope>
    <source>
        <strain evidence="3 5">U25</strain>
    </source>
</reference>
<accession>A0A0A7V0M0</accession>
<organism evidence="2 4">
    <name type="scientific">Candidatus Nitrosopelagicus brevis</name>
    <dbReference type="NCBI Taxonomy" id="1410606"/>
    <lineage>
        <taxon>Archaea</taxon>
        <taxon>Nitrososphaerota</taxon>
    </lineage>
</organism>
<dbReference type="HOGENOM" id="CLU_009583_2_2_2"/>
<dbReference type="Proteomes" id="UP000241022">
    <property type="component" value="Unassembled WGS sequence"/>
</dbReference>
<proteinExistence type="predicted"/>
<dbReference type="OrthoDB" id="132546at2157"/>
<dbReference type="Gene3D" id="3.40.50.2000">
    <property type="entry name" value="Glycogen Phosphorylase B"/>
    <property type="match status" value="2"/>
</dbReference>
<dbReference type="EMBL" id="LXWN01000002">
    <property type="protein sequence ID" value="PTL87397.1"/>
    <property type="molecule type" value="Genomic_DNA"/>
</dbReference>
<reference evidence="3" key="2">
    <citation type="submission" date="2016-05" db="EMBL/GenBank/DDBJ databases">
        <authorList>
            <person name="Lavstsen T."/>
            <person name="Jespersen J.S."/>
        </authorList>
    </citation>
    <scope>NUCLEOTIDE SEQUENCE [LARGE SCALE GENOMIC DNA]</scope>
    <source>
        <strain evidence="3">U25</strain>
    </source>
</reference>
<protein>
    <submittedName>
        <fullName evidence="3">Glycosyl transferase family 1</fullName>
    </submittedName>
    <submittedName>
        <fullName evidence="2">Glycosyltransferase, group 1 family protein</fullName>
        <ecNumber evidence="2">2.4.-.-</ecNumber>
    </submittedName>
</protein>
<dbReference type="EMBL" id="CP007026">
    <property type="protein sequence ID" value="AJA92574.1"/>
    <property type="molecule type" value="Genomic_DNA"/>
</dbReference>
<dbReference type="Proteomes" id="UP000030944">
    <property type="component" value="Chromosome"/>
</dbReference>